<dbReference type="EMBL" id="QJKJ01007855">
    <property type="protein sequence ID" value="RDX81678.1"/>
    <property type="molecule type" value="Genomic_DNA"/>
</dbReference>
<organism evidence="1 2">
    <name type="scientific">Mucuna pruriens</name>
    <name type="common">Velvet bean</name>
    <name type="synonym">Dolichos pruriens</name>
    <dbReference type="NCBI Taxonomy" id="157652"/>
    <lineage>
        <taxon>Eukaryota</taxon>
        <taxon>Viridiplantae</taxon>
        <taxon>Streptophyta</taxon>
        <taxon>Embryophyta</taxon>
        <taxon>Tracheophyta</taxon>
        <taxon>Spermatophyta</taxon>
        <taxon>Magnoliopsida</taxon>
        <taxon>eudicotyledons</taxon>
        <taxon>Gunneridae</taxon>
        <taxon>Pentapetalae</taxon>
        <taxon>rosids</taxon>
        <taxon>fabids</taxon>
        <taxon>Fabales</taxon>
        <taxon>Fabaceae</taxon>
        <taxon>Papilionoideae</taxon>
        <taxon>50 kb inversion clade</taxon>
        <taxon>NPAAA clade</taxon>
        <taxon>indigoferoid/millettioid clade</taxon>
        <taxon>Phaseoleae</taxon>
        <taxon>Mucuna</taxon>
    </lineage>
</organism>
<evidence type="ECO:0000313" key="1">
    <source>
        <dbReference type="EMBL" id="RDX81678.1"/>
    </source>
</evidence>
<keyword evidence="2" id="KW-1185">Reference proteome</keyword>
<name>A0A371FTN9_MUCPR</name>
<gene>
    <name evidence="1" type="ORF">CR513_37608</name>
</gene>
<comment type="caution">
    <text evidence="1">The sequence shown here is derived from an EMBL/GenBank/DDBJ whole genome shotgun (WGS) entry which is preliminary data.</text>
</comment>
<dbReference type="AlphaFoldDB" id="A0A371FTN9"/>
<dbReference type="Proteomes" id="UP000257109">
    <property type="component" value="Unassembled WGS sequence"/>
</dbReference>
<accession>A0A371FTN9</accession>
<evidence type="ECO:0000313" key="2">
    <source>
        <dbReference type="Proteomes" id="UP000257109"/>
    </source>
</evidence>
<proteinExistence type="predicted"/>
<feature type="non-terminal residue" evidence="1">
    <location>
        <position position="1"/>
    </location>
</feature>
<reference evidence="1" key="1">
    <citation type="submission" date="2018-05" db="EMBL/GenBank/DDBJ databases">
        <title>Draft genome of Mucuna pruriens seed.</title>
        <authorList>
            <person name="Nnadi N.E."/>
            <person name="Vos R."/>
            <person name="Hasami M.H."/>
            <person name="Devisetty U.K."/>
            <person name="Aguiy J.C."/>
        </authorList>
    </citation>
    <scope>NUCLEOTIDE SEQUENCE [LARGE SCALE GENOMIC DNA]</scope>
    <source>
        <strain evidence="1">JCA_2017</strain>
    </source>
</reference>
<sequence length="73" mass="8743">MDSIWEPKSTTIQKAHYMKILTFDELLRALRVHEVHFQRKEKFPRKDFLALKTKETSSRKTEGIEKHLKAFKA</sequence>
<protein>
    <submittedName>
        <fullName evidence="1">Uncharacterized protein</fullName>
    </submittedName>
</protein>